<proteinExistence type="predicted"/>
<dbReference type="AlphaFoldDB" id="A0A820SJR0"/>
<feature type="non-terminal residue" evidence="1">
    <location>
        <position position="88"/>
    </location>
</feature>
<evidence type="ECO:0000313" key="1">
    <source>
        <dbReference type="EMBL" id="CAF4453981.1"/>
    </source>
</evidence>
<organism evidence="1 2">
    <name type="scientific">Adineta steineri</name>
    <dbReference type="NCBI Taxonomy" id="433720"/>
    <lineage>
        <taxon>Eukaryota</taxon>
        <taxon>Metazoa</taxon>
        <taxon>Spiralia</taxon>
        <taxon>Gnathifera</taxon>
        <taxon>Rotifera</taxon>
        <taxon>Eurotatoria</taxon>
        <taxon>Bdelloidea</taxon>
        <taxon>Adinetida</taxon>
        <taxon>Adinetidae</taxon>
        <taxon>Adineta</taxon>
    </lineage>
</organism>
<accession>A0A820SJR0</accession>
<reference evidence="1" key="1">
    <citation type="submission" date="2021-02" db="EMBL/GenBank/DDBJ databases">
        <authorList>
            <person name="Nowell W R."/>
        </authorList>
    </citation>
    <scope>NUCLEOTIDE SEQUENCE</scope>
</reference>
<comment type="caution">
    <text evidence="1">The sequence shown here is derived from an EMBL/GenBank/DDBJ whole genome shotgun (WGS) entry which is preliminary data.</text>
</comment>
<dbReference type="Proteomes" id="UP000663844">
    <property type="component" value="Unassembled WGS sequence"/>
</dbReference>
<evidence type="ECO:0000313" key="2">
    <source>
        <dbReference type="Proteomes" id="UP000663844"/>
    </source>
</evidence>
<dbReference type="EMBL" id="CAJOAZ010033332">
    <property type="protein sequence ID" value="CAF4453981.1"/>
    <property type="molecule type" value="Genomic_DNA"/>
</dbReference>
<name>A0A820SJR0_9BILA</name>
<protein>
    <submittedName>
        <fullName evidence="1">Uncharacterized protein</fullName>
    </submittedName>
</protein>
<gene>
    <name evidence="1" type="ORF">OXD698_LOCUS54568</name>
</gene>
<sequence>MQNSNNNLPMIIPSNKRNTNLLPWMYERSKLNSLDTETDTRNGQNILIDLGSSYFGHWNGDTNAGAGRWFYEYYKRFDCKIAPSYREA</sequence>